<name>A0ABP7GJ73_9ACTN</name>
<dbReference type="InterPro" id="IPR029044">
    <property type="entry name" value="Nucleotide-diphossugar_trans"/>
</dbReference>
<dbReference type="Proteomes" id="UP001500908">
    <property type="component" value="Unassembled WGS sequence"/>
</dbReference>
<dbReference type="InterPro" id="IPR018641">
    <property type="entry name" value="Trfase_1_rSAM/seldom-assoc"/>
</dbReference>
<dbReference type="EMBL" id="BAABDD010000048">
    <property type="protein sequence ID" value="GAA3765719.1"/>
    <property type="molecule type" value="Genomic_DNA"/>
</dbReference>
<comment type="caution">
    <text evidence="1">The sequence shown here is derived from an EMBL/GenBank/DDBJ whole genome shotgun (WGS) entry which is preliminary data.</text>
</comment>
<organism evidence="1 2">
    <name type="scientific">Salinactinospora qingdaonensis</name>
    <dbReference type="NCBI Taxonomy" id="702744"/>
    <lineage>
        <taxon>Bacteria</taxon>
        <taxon>Bacillati</taxon>
        <taxon>Actinomycetota</taxon>
        <taxon>Actinomycetes</taxon>
        <taxon>Streptosporangiales</taxon>
        <taxon>Nocardiopsidaceae</taxon>
        <taxon>Salinactinospora</taxon>
    </lineage>
</organism>
<evidence type="ECO:0008006" key="3">
    <source>
        <dbReference type="Google" id="ProtNLM"/>
    </source>
</evidence>
<dbReference type="SUPFAM" id="SSF53448">
    <property type="entry name" value="Nucleotide-diphospho-sugar transferases"/>
    <property type="match status" value="1"/>
</dbReference>
<dbReference type="Pfam" id="PF09837">
    <property type="entry name" value="DUF2064"/>
    <property type="match status" value="1"/>
</dbReference>
<evidence type="ECO:0000313" key="2">
    <source>
        <dbReference type="Proteomes" id="UP001500908"/>
    </source>
</evidence>
<proteinExistence type="predicted"/>
<keyword evidence="2" id="KW-1185">Reference proteome</keyword>
<reference evidence="2" key="1">
    <citation type="journal article" date="2019" name="Int. J. Syst. Evol. Microbiol.">
        <title>The Global Catalogue of Microorganisms (GCM) 10K type strain sequencing project: providing services to taxonomists for standard genome sequencing and annotation.</title>
        <authorList>
            <consortium name="The Broad Institute Genomics Platform"/>
            <consortium name="The Broad Institute Genome Sequencing Center for Infectious Disease"/>
            <person name="Wu L."/>
            <person name="Ma J."/>
        </authorList>
    </citation>
    <scope>NUCLEOTIDE SEQUENCE [LARGE SCALE GENOMIC DNA]</scope>
    <source>
        <strain evidence="2">JCM 17137</strain>
    </source>
</reference>
<evidence type="ECO:0000313" key="1">
    <source>
        <dbReference type="EMBL" id="GAA3765719.1"/>
    </source>
</evidence>
<gene>
    <name evidence="1" type="ORF">GCM10022402_48730</name>
</gene>
<sequence>MPTGPVPSKVLMSPAPRKDNNVKRTAAVLVTPTTGAAPPPGVDAADYASALVEDTYDLVSGLRLCDAAVIVWGASEDGALVERATRIEELTWPGTPVLPVAGAPAARRSLEVLAENGAEEAVLVAADAPDLPPLLIGKLFRALGTADIAVSPAQGGGLTALAAHLPPPAWLADTGLDTPEAMAALAAGRPTRRALGTAPGWHRLRQPADVAHLDPGLEGWDATRGLLSAR</sequence>
<accession>A0ABP7GJ73</accession>
<protein>
    <recommendedName>
        <fullName evidence="3">2-phospho-L-lactate guanylyltransferase</fullName>
    </recommendedName>
</protein>
<dbReference type="Gene3D" id="3.90.550.10">
    <property type="entry name" value="Spore Coat Polysaccharide Biosynthesis Protein SpsA, Chain A"/>
    <property type="match status" value="1"/>
</dbReference>